<gene>
    <name evidence="4" type="ORF">BN12_390002</name>
</gene>
<feature type="region of interest" description="Disordered" evidence="1">
    <location>
        <begin position="1"/>
        <end position="31"/>
    </location>
</feature>
<evidence type="ECO:0000256" key="1">
    <source>
        <dbReference type="SAM" id="MobiDB-lite"/>
    </source>
</evidence>
<keyword evidence="2" id="KW-0472">Membrane</keyword>
<organism evidence="4 5">
    <name type="scientific">Nostocoides japonicum T1-X7</name>
    <dbReference type="NCBI Taxonomy" id="1194083"/>
    <lineage>
        <taxon>Bacteria</taxon>
        <taxon>Bacillati</taxon>
        <taxon>Actinomycetota</taxon>
        <taxon>Actinomycetes</taxon>
        <taxon>Micrococcales</taxon>
        <taxon>Intrasporangiaceae</taxon>
        <taxon>Nostocoides</taxon>
    </lineage>
</organism>
<reference evidence="4 5" key="1">
    <citation type="journal article" date="2013" name="ISME J.">
        <title>A metabolic model for members of the genus Tetrasphaera involved in enhanced biological phosphorus removal.</title>
        <authorList>
            <person name="Kristiansen R."/>
            <person name="Nguyen H.T.T."/>
            <person name="Saunders A.M."/>
            <person name="Nielsen J.L."/>
            <person name="Wimmer R."/>
            <person name="Le V.Q."/>
            <person name="McIlroy S.J."/>
            <person name="Petrovski S."/>
            <person name="Seviour R.J."/>
            <person name="Calteau A."/>
            <person name="Nielsen K.L."/>
            <person name="Nielsen P.H."/>
        </authorList>
    </citation>
    <scope>NUCLEOTIDE SEQUENCE [LARGE SCALE GENOMIC DNA]</scope>
    <source>
        <strain evidence="4 5">T1-X7</strain>
    </source>
</reference>
<feature type="transmembrane region" description="Helical" evidence="2">
    <location>
        <begin position="56"/>
        <end position="79"/>
    </location>
</feature>
<sequence>MAEYTSALPTENRPELPTAQPAGPSFAAPAPERSIDHRTDGIVLPYGQQMPPVGKIRSTGVCILLTLVTFGIYPLYWYFSVHDEMKRHSGQGIGGGLALLITFLGGVVTPFLTSSEIGNLYRSRGLPAPVSGATGLWYFPGAFIVVGPLVWFVKTNGAINNYWRTVGTR</sequence>
<dbReference type="AlphaFoldDB" id="A0A077M4B8"/>
<keyword evidence="5" id="KW-1185">Reference proteome</keyword>
<dbReference type="InterPro" id="IPR025328">
    <property type="entry name" value="DUF4234"/>
</dbReference>
<dbReference type="Proteomes" id="UP000035721">
    <property type="component" value="Unassembled WGS sequence"/>
</dbReference>
<evidence type="ECO:0000259" key="3">
    <source>
        <dbReference type="Pfam" id="PF14018"/>
    </source>
</evidence>
<evidence type="ECO:0000313" key="5">
    <source>
        <dbReference type="Proteomes" id="UP000035721"/>
    </source>
</evidence>
<feature type="domain" description="DUF4234" evidence="3">
    <location>
        <begin position="57"/>
        <end position="160"/>
    </location>
</feature>
<dbReference type="RefSeq" id="WP_200901167.1">
    <property type="nucleotide sequence ID" value="NZ_HF570958.1"/>
</dbReference>
<keyword evidence="2" id="KW-0812">Transmembrane</keyword>
<evidence type="ECO:0000313" key="4">
    <source>
        <dbReference type="EMBL" id="CCH78970.1"/>
    </source>
</evidence>
<proteinExistence type="predicted"/>
<dbReference type="EMBL" id="CAJB01000323">
    <property type="protein sequence ID" value="CCH78970.1"/>
    <property type="molecule type" value="Genomic_DNA"/>
</dbReference>
<accession>A0A077M4B8</accession>
<feature type="transmembrane region" description="Helical" evidence="2">
    <location>
        <begin position="132"/>
        <end position="153"/>
    </location>
</feature>
<evidence type="ECO:0000256" key="2">
    <source>
        <dbReference type="SAM" id="Phobius"/>
    </source>
</evidence>
<dbReference type="STRING" id="1194083.BN12_390002"/>
<dbReference type="Pfam" id="PF14018">
    <property type="entry name" value="DUF4234"/>
    <property type="match status" value="1"/>
</dbReference>
<keyword evidence="2" id="KW-1133">Transmembrane helix</keyword>
<protein>
    <recommendedName>
        <fullName evidence="3">DUF4234 domain-containing protein</fullName>
    </recommendedName>
</protein>
<name>A0A077M4B8_9MICO</name>
<feature type="transmembrane region" description="Helical" evidence="2">
    <location>
        <begin position="91"/>
        <end position="112"/>
    </location>
</feature>
<comment type="caution">
    <text evidence="4">The sequence shown here is derived from an EMBL/GenBank/DDBJ whole genome shotgun (WGS) entry which is preliminary data.</text>
</comment>